<gene>
    <name evidence="3" type="primary">cas5c</name>
    <name evidence="3" type="ORF">ACFP3U_31945</name>
</gene>
<evidence type="ECO:0000256" key="2">
    <source>
        <dbReference type="PIRNR" id="PIRNR029950"/>
    </source>
</evidence>
<dbReference type="InterPro" id="IPR010155">
    <property type="entry name" value="CRISPR-assoc_prot_Cas5d"/>
</dbReference>
<dbReference type="EC" id="3.1.-.-" evidence="2"/>
<dbReference type="PIRSF" id="PIRSF029950">
    <property type="entry name" value="Cas_CT1134"/>
    <property type="match status" value="1"/>
</dbReference>
<keyword evidence="2" id="KW-0540">Nuclease</keyword>
<protein>
    <recommendedName>
        <fullName evidence="2">pre-crRNA processing endonuclease</fullName>
        <ecNumber evidence="2">3.1.-.-</ecNumber>
    </recommendedName>
</protein>
<name>A0ABW0XCX3_9ACTN</name>
<dbReference type="Proteomes" id="UP001595975">
    <property type="component" value="Unassembled WGS sequence"/>
</dbReference>
<dbReference type="InterPro" id="IPR013422">
    <property type="entry name" value="CRISPR-assoc_prot_Cas5_N"/>
</dbReference>
<evidence type="ECO:0000313" key="4">
    <source>
        <dbReference type="Proteomes" id="UP001595975"/>
    </source>
</evidence>
<comment type="caution">
    <text evidence="3">The sequence shown here is derived from an EMBL/GenBank/DDBJ whole genome shotgun (WGS) entry which is preliminary data.</text>
</comment>
<reference evidence="4" key="1">
    <citation type="journal article" date="2019" name="Int. J. Syst. Evol. Microbiol.">
        <title>The Global Catalogue of Microorganisms (GCM) 10K type strain sequencing project: providing services to taxonomists for standard genome sequencing and annotation.</title>
        <authorList>
            <consortium name="The Broad Institute Genomics Platform"/>
            <consortium name="The Broad Institute Genome Sequencing Center for Infectious Disease"/>
            <person name="Wu L."/>
            <person name="Ma J."/>
        </authorList>
    </citation>
    <scope>NUCLEOTIDE SEQUENCE [LARGE SCALE GENOMIC DNA]</scope>
    <source>
        <strain evidence="4">CGMCC 4.1437</strain>
    </source>
</reference>
<comment type="similarity">
    <text evidence="2">Belongs to the CRISPR-associated protein Cas5 family. Subtype I-C/Dvulg subfamily.</text>
</comment>
<evidence type="ECO:0000313" key="3">
    <source>
        <dbReference type="EMBL" id="MFC5667568.1"/>
    </source>
</evidence>
<comment type="function">
    <text evidence="2">CRISPR (clustered regularly interspaced short palindromic repeat) is an adaptive immune system that provides protection against mobile genetic elements (viruses, transposable elements and conjugative plasmids). CRISPR clusters contain spacers, sequences complementary to antecedent mobile elements, and target invading nucleic acids. CRISPR clusters are transcribed and processed into CRISPR RNA (crRNA).</text>
</comment>
<dbReference type="NCBIfam" id="TIGR02593">
    <property type="entry name" value="CRISPR_cas5"/>
    <property type="match status" value="1"/>
</dbReference>
<keyword evidence="4" id="KW-1185">Reference proteome</keyword>
<keyword evidence="2" id="KW-0255">Endonuclease</keyword>
<keyword evidence="2" id="KW-0378">Hydrolase</keyword>
<dbReference type="EMBL" id="JBHSOF010000060">
    <property type="protein sequence ID" value="MFC5667568.1"/>
    <property type="molecule type" value="Genomic_DNA"/>
</dbReference>
<dbReference type="InterPro" id="IPR021124">
    <property type="entry name" value="CRISPR-assoc_prot_Cas5"/>
</dbReference>
<dbReference type="Pfam" id="PF09704">
    <property type="entry name" value="Cas_Cas5d"/>
    <property type="match status" value="1"/>
</dbReference>
<evidence type="ECO:0000256" key="1">
    <source>
        <dbReference type="ARBA" id="ARBA00023118"/>
    </source>
</evidence>
<dbReference type="NCBIfam" id="TIGR01876">
    <property type="entry name" value="cas_Cas5d"/>
    <property type="match status" value="1"/>
</dbReference>
<dbReference type="RefSeq" id="WP_380229239.1">
    <property type="nucleotide sequence ID" value="NZ_JBHSOF010000060.1"/>
</dbReference>
<sequence>MISLPSHAQTHWPEPPVTVELWGPLACFTRPELKVERVSYPVMTPSAAVGALSAIFWKPEMQYVIQSIEVLTPIDWINVRRNEVKSVITAPRIKALRADHRERYDVEQDRDQRNTVALRDVAYRVNTQIIPTRSAKAPAAKYREQLRRRTERGGCFSQPFLGCREFSAGFGPRGSWPGSPTDTKAGPIERTEELGVMLHSIRYGDRGQETYHWFRARLDNGVLHVPRRPLGDDEVHMPAGSWRTGA</sequence>
<organism evidence="3 4">
    <name type="scientific">Kitasatospora misakiensis</name>
    <dbReference type="NCBI Taxonomy" id="67330"/>
    <lineage>
        <taxon>Bacteria</taxon>
        <taxon>Bacillati</taxon>
        <taxon>Actinomycetota</taxon>
        <taxon>Actinomycetes</taxon>
        <taxon>Kitasatosporales</taxon>
        <taxon>Streptomycetaceae</taxon>
        <taxon>Kitasatospora</taxon>
    </lineage>
</organism>
<dbReference type="Gene3D" id="3.30.70.2660">
    <property type="match status" value="1"/>
</dbReference>
<accession>A0ABW0XCX3</accession>
<keyword evidence="1 2" id="KW-0051">Antiviral defense</keyword>
<keyword evidence="2" id="KW-0694">RNA-binding</keyword>
<proteinExistence type="inferred from homology"/>